<evidence type="ECO:0000313" key="2">
    <source>
        <dbReference type="EMBL" id="UVI29195.1"/>
    </source>
</evidence>
<dbReference type="PROSITE" id="PS51186">
    <property type="entry name" value="GNAT"/>
    <property type="match status" value="1"/>
</dbReference>
<dbReference type="EMBL" id="CP091430">
    <property type="protein sequence ID" value="UVI29195.1"/>
    <property type="molecule type" value="Genomic_DNA"/>
</dbReference>
<dbReference type="InterPro" id="IPR000182">
    <property type="entry name" value="GNAT_dom"/>
</dbReference>
<organism evidence="2 3">
    <name type="scientific">Paenibacillus spongiae</name>
    <dbReference type="NCBI Taxonomy" id="2909671"/>
    <lineage>
        <taxon>Bacteria</taxon>
        <taxon>Bacillati</taxon>
        <taxon>Bacillota</taxon>
        <taxon>Bacilli</taxon>
        <taxon>Bacillales</taxon>
        <taxon>Paenibacillaceae</taxon>
        <taxon>Paenibacillus</taxon>
    </lineage>
</organism>
<dbReference type="Proteomes" id="UP001057877">
    <property type="component" value="Chromosome"/>
</dbReference>
<dbReference type="Gene3D" id="3.40.630.30">
    <property type="match status" value="2"/>
</dbReference>
<evidence type="ECO:0000259" key="1">
    <source>
        <dbReference type="PROSITE" id="PS51186"/>
    </source>
</evidence>
<keyword evidence="3" id="KW-1185">Reference proteome</keyword>
<feature type="domain" description="N-acetyltransferase" evidence="1">
    <location>
        <begin position="1"/>
        <end position="155"/>
    </location>
</feature>
<dbReference type="Pfam" id="PF13527">
    <property type="entry name" value="Acetyltransf_9"/>
    <property type="match status" value="1"/>
</dbReference>
<protein>
    <submittedName>
        <fullName evidence="2">GNAT family N-acetyltransferase</fullName>
    </submittedName>
</protein>
<dbReference type="RefSeq" id="WP_258385284.1">
    <property type="nucleotide sequence ID" value="NZ_CP091430.1"/>
</dbReference>
<proteinExistence type="predicted"/>
<reference evidence="2" key="1">
    <citation type="submission" date="2022-01" db="EMBL/GenBank/DDBJ databases">
        <title>Paenibacillus spongiae sp. nov., isolated from marine sponge.</title>
        <authorList>
            <person name="Li Z."/>
            <person name="Zhang M."/>
        </authorList>
    </citation>
    <scope>NUCLEOTIDE SEQUENCE</scope>
    <source>
        <strain evidence="2">PHS-Z3</strain>
    </source>
</reference>
<accession>A0ABY5S6I5</accession>
<name>A0ABY5S6I5_9BACL</name>
<dbReference type="InterPro" id="IPR016181">
    <property type="entry name" value="Acyl_CoA_acyltransferase"/>
</dbReference>
<dbReference type="PANTHER" id="PTHR37817:SF1">
    <property type="entry name" value="N-ACETYLTRANSFERASE EIS"/>
    <property type="match status" value="1"/>
</dbReference>
<sequence>MEFRSIRSGELQMWSELCREVFDKETGREHGDSFLRMAQNDPWKEQNSILVAVDESRIVSTVQIYCRTTMVGAQAIKTGCIGGVCTNPAYRGQGLTTRLLHNAIDIMREQDIPLSMLTSGIWSFYERSGWENVDWHWKIANFEVDDRVLEAFTVRPVRMEDMDAIKILYAKHSRRFNGPIVRDRDDYWSRNIQMENKPCWVAVDHNGDLIAYVWLYIRDEDQYSCVIEYGEAAPGGRILERMLNRICLAYGWKTCRLRAQSGVHFDFGAAETTTYPGIMYRLIDPIQLQDERIATTGQLIRYLNRHNKPDRSDFINWDHDNV</sequence>
<evidence type="ECO:0000313" key="3">
    <source>
        <dbReference type="Proteomes" id="UP001057877"/>
    </source>
</evidence>
<gene>
    <name evidence="2" type="ORF">L1F29_27790</name>
</gene>
<dbReference type="CDD" id="cd04301">
    <property type="entry name" value="NAT_SF"/>
    <property type="match status" value="1"/>
</dbReference>
<dbReference type="PANTHER" id="PTHR37817">
    <property type="entry name" value="N-ACETYLTRANSFERASE EIS"/>
    <property type="match status" value="1"/>
</dbReference>
<dbReference type="SUPFAM" id="SSF55729">
    <property type="entry name" value="Acyl-CoA N-acyltransferases (Nat)"/>
    <property type="match status" value="1"/>
</dbReference>
<dbReference type="InterPro" id="IPR051554">
    <property type="entry name" value="Acetyltransferase_Eis"/>
</dbReference>